<evidence type="ECO:0000256" key="6">
    <source>
        <dbReference type="ARBA" id="ARBA00022989"/>
    </source>
</evidence>
<dbReference type="PROSITE" id="PS50850">
    <property type="entry name" value="MFS"/>
    <property type="match status" value="1"/>
</dbReference>
<keyword evidence="2" id="KW-0813">Transport</keyword>
<gene>
    <name evidence="12" type="primary">Tret1-L8</name>
    <name evidence="12" type="ORF">Hamer_G013893</name>
</gene>
<evidence type="ECO:0000256" key="1">
    <source>
        <dbReference type="ARBA" id="ARBA00004651"/>
    </source>
</evidence>
<evidence type="ECO:0000256" key="2">
    <source>
        <dbReference type="ARBA" id="ARBA00022448"/>
    </source>
</evidence>
<keyword evidence="4" id="KW-0762">Sugar transport</keyword>
<dbReference type="GO" id="GO:0005886">
    <property type="term" value="C:plasma membrane"/>
    <property type="evidence" value="ECO:0007669"/>
    <property type="project" value="UniProtKB-SubCell"/>
</dbReference>
<evidence type="ECO:0000259" key="11">
    <source>
        <dbReference type="PROSITE" id="PS50850"/>
    </source>
</evidence>
<feature type="coiled-coil region" evidence="8">
    <location>
        <begin position="233"/>
        <end position="260"/>
    </location>
</feature>
<keyword evidence="5 10" id="KW-0812">Transmembrane</keyword>
<evidence type="ECO:0000256" key="8">
    <source>
        <dbReference type="SAM" id="Coils"/>
    </source>
</evidence>
<feature type="transmembrane region" description="Helical" evidence="10">
    <location>
        <begin position="275"/>
        <end position="296"/>
    </location>
</feature>
<keyword evidence="8" id="KW-0175">Coiled coil</keyword>
<organism evidence="12 13">
    <name type="scientific">Homarus americanus</name>
    <name type="common">American lobster</name>
    <dbReference type="NCBI Taxonomy" id="6706"/>
    <lineage>
        <taxon>Eukaryota</taxon>
        <taxon>Metazoa</taxon>
        <taxon>Ecdysozoa</taxon>
        <taxon>Arthropoda</taxon>
        <taxon>Crustacea</taxon>
        <taxon>Multicrustacea</taxon>
        <taxon>Malacostraca</taxon>
        <taxon>Eumalacostraca</taxon>
        <taxon>Eucarida</taxon>
        <taxon>Decapoda</taxon>
        <taxon>Pleocyemata</taxon>
        <taxon>Astacidea</taxon>
        <taxon>Nephropoidea</taxon>
        <taxon>Nephropidae</taxon>
        <taxon>Homarus</taxon>
    </lineage>
</organism>
<feature type="region of interest" description="Disordered" evidence="9">
    <location>
        <begin position="1"/>
        <end position="25"/>
    </location>
</feature>
<dbReference type="InterPro" id="IPR036259">
    <property type="entry name" value="MFS_trans_sf"/>
</dbReference>
<dbReference type="PROSITE" id="PS00216">
    <property type="entry name" value="SUGAR_TRANSPORT_1"/>
    <property type="match status" value="1"/>
</dbReference>
<keyword evidence="6 10" id="KW-1133">Transmembrane helix</keyword>
<feature type="transmembrane region" description="Helical" evidence="10">
    <location>
        <begin position="316"/>
        <end position="333"/>
    </location>
</feature>
<evidence type="ECO:0000313" key="12">
    <source>
        <dbReference type="EMBL" id="KAG7171098.1"/>
    </source>
</evidence>
<dbReference type="Gene3D" id="1.20.1250.20">
    <property type="entry name" value="MFS general substrate transporter like domains"/>
    <property type="match status" value="1"/>
</dbReference>
<name>A0A8J5N0Q5_HOMAM</name>
<dbReference type="FunFam" id="1.20.1250.20:FF:000218">
    <property type="entry name" value="facilitated trehalose transporter Tret1"/>
    <property type="match status" value="1"/>
</dbReference>
<feature type="transmembrane region" description="Helical" evidence="10">
    <location>
        <begin position="84"/>
        <end position="102"/>
    </location>
</feature>
<feature type="transmembrane region" description="Helical" evidence="10">
    <location>
        <begin position="340"/>
        <end position="361"/>
    </location>
</feature>
<evidence type="ECO:0000256" key="10">
    <source>
        <dbReference type="SAM" id="Phobius"/>
    </source>
</evidence>
<evidence type="ECO:0000256" key="4">
    <source>
        <dbReference type="ARBA" id="ARBA00022597"/>
    </source>
</evidence>
<comment type="subcellular location">
    <subcellularLocation>
        <location evidence="1">Cell membrane</location>
        <topology evidence="1">Multi-pass membrane protein</topology>
    </subcellularLocation>
</comment>
<dbReference type="Proteomes" id="UP000747542">
    <property type="component" value="Unassembled WGS sequence"/>
</dbReference>
<feature type="transmembrane region" description="Helical" evidence="10">
    <location>
        <begin position="114"/>
        <end position="133"/>
    </location>
</feature>
<sequence>MDSTPTETITLNTEGTSRGEEPARERRQRLEKQVLLTILASVTFVAQGTTQTWPSPALYDLENNNQTLYSTTITLTPREKDMTGSLWFLGSLGGSWAAGWAASKCGRRRSIQLLALPNVLGWLLVALAPIPSLMLTGRFVLGVASGAGTVCLTVYILEIADTGVRGTLSVIPTLALIAGGQYALWLGTTLHWYHLSFACTLPPLLLLGIYYILPDTPSYLFICGRYGEAAATLRKLRGRYADIESEMEDMKRSNESYRKNSGYRELLKVKVVKRIAVVMILFVFQQFCGNFVMIVYTARVLQAAGTPLEPDTASGIVMWARVAGIIMSFCLLDRLGRRNCLAASHAINAAALTLLGTYVYLNQHDEQQSPETSLR</sequence>
<feature type="domain" description="Major facilitator superfamily (MFS) profile" evidence="11">
    <location>
        <begin position="35"/>
        <end position="375"/>
    </location>
</feature>
<dbReference type="GO" id="GO:0022857">
    <property type="term" value="F:transmembrane transporter activity"/>
    <property type="evidence" value="ECO:0007669"/>
    <property type="project" value="InterPro"/>
</dbReference>
<feature type="transmembrane region" description="Helical" evidence="10">
    <location>
        <begin position="34"/>
        <end position="53"/>
    </location>
</feature>
<dbReference type="InterPro" id="IPR005829">
    <property type="entry name" value="Sugar_transporter_CS"/>
</dbReference>
<keyword evidence="13" id="KW-1185">Reference proteome</keyword>
<dbReference type="EMBL" id="JAHLQT010012946">
    <property type="protein sequence ID" value="KAG7171098.1"/>
    <property type="molecule type" value="Genomic_DNA"/>
</dbReference>
<dbReference type="InterPro" id="IPR020846">
    <property type="entry name" value="MFS_dom"/>
</dbReference>
<proteinExistence type="predicted"/>
<dbReference type="Pfam" id="PF00083">
    <property type="entry name" value="Sugar_tr"/>
    <property type="match status" value="1"/>
</dbReference>
<feature type="transmembrane region" description="Helical" evidence="10">
    <location>
        <begin position="139"/>
        <end position="157"/>
    </location>
</feature>
<comment type="caution">
    <text evidence="12">The sequence shown here is derived from an EMBL/GenBank/DDBJ whole genome shotgun (WGS) entry which is preliminary data.</text>
</comment>
<evidence type="ECO:0000256" key="9">
    <source>
        <dbReference type="SAM" id="MobiDB-lite"/>
    </source>
</evidence>
<dbReference type="AlphaFoldDB" id="A0A8J5N0Q5"/>
<dbReference type="InterPro" id="IPR005828">
    <property type="entry name" value="MFS_sugar_transport-like"/>
</dbReference>
<keyword evidence="7 10" id="KW-0472">Membrane</keyword>
<evidence type="ECO:0000313" key="13">
    <source>
        <dbReference type="Proteomes" id="UP000747542"/>
    </source>
</evidence>
<feature type="transmembrane region" description="Helical" evidence="10">
    <location>
        <begin position="192"/>
        <end position="213"/>
    </location>
</feature>
<protein>
    <submittedName>
        <fullName evidence="12">Facilitated trehalose transporter Tret1-like 8</fullName>
    </submittedName>
</protein>
<dbReference type="SUPFAM" id="SSF103473">
    <property type="entry name" value="MFS general substrate transporter"/>
    <property type="match status" value="1"/>
</dbReference>
<dbReference type="PANTHER" id="PTHR48021:SF1">
    <property type="entry name" value="GH07001P-RELATED"/>
    <property type="match status" value="1"/>
</dbReference>
<evidence type="ECO:0000256" key="7">
    <source>
        <dbReference type="ARBA" id="ARBA00023136"/>
    </source>
</evidence>
<dbReference type="PROSITE" id="PS00217">
    <property type="entry name" value="SUGAR_TRANSPORT_2"/>
    <property type="match status" value="1"/>
</dbReference>
<reference evidence="12" key="1">
    <citation type="journal article" date="2021" name="Sci. Adv.">
        <title>The American lobster genome reveals insights on longevity, neural, and immune adaptations.</title>
        <authorList>
            <person name="Polinski J.M."/>
            <person name="Zimin A.V."/>
            <person name="Clark K.F."/>
            <person name="Kohn A.B."/>
            <person name="Sadowski N."/>
            <person name="Timp W."/>
            <person name="Ptitsyn A."/>
            <person name="Khanna P."/>
            <person name="Romanova D.Y."/>
            <person name="Williams P."/>
            <person name="Greenwood S.J."/>
            <person name="Moroz L.L."/>
            <person name="Walt D.R."/>
            <person name="Bodnar A.G."/>
        </authorList>
    </citation>
    <scope>NUCLEOTIDE SEQUENCE</scope>
    <source>
        <strain evidence="12">GMGI-L3</strain>
    </source>
</reference>
<feature type="transmembrane region" description="Helical" evidence="10">
    <location>
        <begin position="169"/>
        <end position="186"/>
    </location>
</feature>
<dbReference type="InterPro" id="IPR050549">
    <property type="entry name" value="MFS_Trehalose_Transporter"/>
</dbReference>
<evidence type="ECO:0000256" key="3">
    <source>
        <dbReference type="ARBA" id="ARBA00022475"/>
    </source>
</evidence>
<evidence type="ECO:0000256" key="5">
    <source>
        <dbReference type="ARBA" id="ARBA00022692"/>
    </source>
</evidence>
<accession>A0A8J5N0Q5</accession>
<dbReference type="PANTHER" id="PTHR48021">
    <property type="match status" value="1"/>
</dbReference>
<feature type="compositionally biased region" description="Polar residues" evidence="9">
    <location>
        <begin position="1"/>
        <end position="16"/>
    </location>
</feature>
<keyword evidence="3" id="KW-1003">Cell membrane</keyword>